<dbReference type="SUPFAM" id="SSF53474">
    <property type="entry name" value="alpha/beta-Hydrolases"/>
    <property type="match status" value="1"/>
</dbReference>
<dbReference type="Gene3D" id="3.40.50.1820">
    <property type="entry name" value="alpha/beta hydrolase"/>
    <property type="match status" value="1"/>
</dbReference>
<proteinExistence type="predicted"/>
<comment type="caution">
    <text evidence="3">The sequence shown here is derived from an EMBL/GenBank/DDBJ whole genome shotgun (WGS) entry which is preliminary data.</text>
</comment>
<protein>
    <submittedName>
        <fullName evidence="3">PGAP1-like protein</fullName>
    </submittedName>
</protein>
<reference evidence="3 4" key="1">
    <citation type="submission" date="2013-02" db="EMBL/GenBank/DDBJ databases">
        <title>Draft genome sequence of Amycolatopsis vancoresmycina strain DSM 44592T.</title>
        <authorList>
            <person name="Kumar S."/>
            <person name="Kaur N."/>
            <person name="Kaur C."/>
            <person name="Raghava G.P.S."/>
            <person name="Mayilraj S."/>
        </authorList>
    </citation>
    <scope>NUCLEOTIDE SEQUENCE [LARGE SCALE GENOMIC DNA]</scope>
    <source>
        <strain evidence="3 4">DSM 44592</strain>
    </source>
</reference>
<dbReference type="AlphaFoldDB" id="R1GH66"/>
<evidence type="ECO:0000259" key="2">
    <source>
        <dbReference type="Pfam" id="PF12697"/>
    </source>
</evidence>
<sequence length="170" mass="17974">MVLVPGFFGGATSLTVTRRRLPRRGFRPCDAGIGLDAGCTSDLVDRLERRVARHVADTGGRVVLIGHSRGGGLARLAATRRPDLVRGLIARLTDPQPARRPGSDGGTLAVESTAPRPSAVATAANRGHAVVRARSCSRRTRDRPEWPRPSTEPATRAGQGDADCREAPSG</sequence>
<keyword evidence="4" id="KW-1185">Reference proteome</keyword>
<accession>R1GH66</accession>
<feature type="compositionally biased region" description="Basic residues" evidence="1">
    <location>
        <begin position="129"/>
        <end position="141"/>
    </location>
</feature>
<dbReference type="EMBL" id="AOUO01000008">
    <property type="protein sequence ID" value="EOD70493.1"/>
    <property type="molecule type" value="Genomic_DNA"/>
</dbReference>
<dbReference type="InterPro" id="IPR000073">
    <property type="entry name" value="AB_hydrolase_1"/>
</dbReference>
<evidence type="ECO:0000313" key="3">
    <source>
        <dbReference type="EMBL" id="EOD70493.1"/>
    </source>
</evidence>
<organism evidence="3 4">
    <name type="scientific">Amycolatopsis vancoresmycina DSM 44592</name>
    <dbReference type="NCBI Taxonomy" id="1292037"/>
    <lineage>
        <taxon>Bacteria</taxon>
        <taxon>Bacillati</taxon>
        <taxon>Actinomycetota</taxon>
        <taxon>Actinomycetes</taxon>
        <taxon>Pseudonocardiales</taxon>
        <taxon>Pseudonocardiaceae</taxon>
        <taxon>Amycolatopsis</taxon>
    </lineage>
</organism>
<gene>
    <name evidence="3" type="ORF">H480_00750</name>
</gene>
<dbReference type="Proteomes" id="UP000014139">
    <property type="component" value="Unassembled WGS sequence"/>
</dbReference>
<feature type="region of interest" description="Disordered" evidence="1">
    <location>
        <begin position="94"/>
        <end position="170"/>
    </location>
</feature>
<dbReference type="GO" id="GO:0003824">
    <property type="term" value="F:catalytic activity"/>
    <property type="evidence" value="ECO:0007669"/>
    <property type="project" value="UniProtKB-ARBA"/>
</dbReference>
<evidence type="ECO:0000313" key="4">
    <source>
        <dbReference type="Proteomes" id="UP000014139"/>
    </source>
</evidence>
<dbReference type="Pfam" id="PF12697">
    <property type="entry name" value="Abhydrolase_6"/>
    <property type="match status" value="1"/>
</dbReference>
<dbReference type="InterPro" id="IPR029058">
    <property type="entry name" value="AB_hydrolase_fold"/>
</dbReference>
<evidence type="ECO:0000256" key="1">
    <source>
        <dbReference type="SAM" id="MobiDB-lite"/>
    </source>
</evidence>
<name>R1GH66_9PSEU</name>
<feature type="domain" description="AB hydrolase-1" evidence="2">
    <location>
        <begin position="2"/>
        <end position="149"/>
    </location>
</feature>